<dbReference type="Pfam" id="PF03703">
    <property type="entry name" value="bPH_2"/>
    <property type="match status" value="1"/>
</dbReference>
<evidence type="ECO:0000256" key="1">
    <source>
        <dbReference type="SAM" id="Phobius"/>
    </source>
</evidence>
<name>A0ABP8W1I6_9ACTN</name>
<comment type="caution">
    <text evidence="3">The sequence shown here is derived from an EMBL/GenBank/DDBJ whole genome shotgun (WGS) entry which is preliminary data.</text>
</comment>
<keyword evidence="1" id="KW-0472">Membrane</keyword>
<evidence type="ECO:0000313" key="3">
    <source>
        <dbReference type="EMBL" id="GAA4677700.1"/>
    </source>
</evidence>
<evidence type="ECO:0000259" key="2">
    <source>
        <dbReference type="Pfam" id="PF03703"/>
    </source>
</evidence>
<dbReference type="PANTHER" id="PTHR37938">
    <property type="entry name" value="BLL0215 PROTEIN"/>
    <property type="match status" value="1"/>
</dbReference>
<dbReference type="InterPro" id="IPR005182">
    <property type="entry name" value="YdbS-like_PH"/>
</dbReference>
<reference evidence="4" key="1">
    <citation type="journal article" date="2019" name="Int. J. Syst. Evol. Microbiol.">
        <title>The Global Catalogue of Microorganisms (GCM) 10K type strain sequencing project: providing services to taxonomists for standard genome sequencing and annotation.</title>
        <authorList>
            <consortium name="The Broad Institute Genomics Platform"/>
            <consortium name="The Broad Institute Genome Sequencing Center for Infectious Disease"/>
            <person name="Wu L."/>
            <person name="Ma J."/>
        </authorList>
    </citation>
    <scope>NUCLEOTIDE SEQUENCE [LARGE SCALE GENOMIC DNA]</scope>
    <source>
        <strain evidence="4">JCM 18127</strain>
    </source>
</reference>
<sequence length="168" mass="18548">MGISSKLLNEGERVLVSMRQHPKALFPAIFALIVLLAVGVAVQVLVDVAAVTLVVWILVALAICWWTLRPVLLWATAVHAVTDRRIITRWGIVTRRGHDIPLRRVSDISIEINLIDRPFGCGTLIITNASTDGNVHLHDIPRVEQTKLLIHNLVNDLPESAPRLDDGA</sequence>
<feature type="domain" description="YdbS-like PH" evidence="2">
    <location>
        <begin position="74"/>
        <end position="147"/>
    </location>
</feature>
<dbReference type="Proteomes" id="UP001500621">
    <property type="component" value="Unassembled WGS sequence"/>
</dbReference>
<evidence type="ECO:0000313" key="4">
    <source>
        <dbReference type="Proteomes" id="UP001500621"/>
    </source>
</evidence>
<dbReference type="PANTHER" id="PTHR37938:SF1">
    <property type="entry name" value="BLL0215 PROTEIN"/>
    <property type="match status" value="1"/>
</dbReference>
<feature type="transmembrane region" description="Helical" evidence="1">
    <location>
        <begin position="48"/>
        <end position="68"/>
    </location>
</feature>
<dbReference type="RefSeq" id="WP_345263968.1">
    <property type="nucleotide sequence ID" value="NZ_BAABIM010000001.1"/>
</dbReference>
<proteinExistence type="predicted"/>
<dbReference type="EMBL" id="BAABIM010000001">
    <property type="protein sequence ID" value="GAA4677700.1"/>
    <property type="molecule type" value="Genomic_DNA"/>
</dbReference>
<keyword evidence="1" id="KW-0812">Transmembrane</keyword>
<keyword evidence="1" id="KW-1133">Transmembrane helix</keyword>
<feature type="transmembrane region" description="Helical" evidence="1">
    <location>
        <begin position="24"/>
        <end position="42"/>
    </location>
</feature>
<accession>A0ABP8W1I6</accession>
<keyword evidence="4" id="KW-1185">Reference proteome</keyword>
<organism evidence="3 4">
    <name type="scientific">Nocardioides nanhaiensis</name>
    <dbReference type="NCBI Taxonomy" id="1476871"/>
    <lineage>
        <taxon>Bacteria</taxon>
        <taxon>Bacillati</taxon>
        <taxon>Actinomycetota</taxon>
        <taxon>Actinomycetes</taxon>
        <taxon>Propionibacteriales</taxon>
        <taxon>Nocardioidaceae</taxon>
        <taxon>Nocardioides</taxon>
    </lineage>
</organism>
<protein>
    <recommendedName>
        <fullName evidence="2">YdbS-like PH domain-containing protein</fullName>
    </recommendedName>
</protein>
<gene>
    <name evidence="3" type="ORF">GCM10023226_13680</name>
</gene>